<keyword evidence="5 6" id="KW-0413">Isomerase</keyword>
<evidence type="ECO:0000256" key="4">
    <source>
        <dbReference type="ARBA" id="ARBA00023110"/>
    </source>
</evidence>
<sequence length="243" mass="25971">MAIIVNGVEISEASIESELAQHAEAESPRDAAIQELILRELLLQTAKKEGITAPTTEEIIGTLLEKAIPVEEADEAACLDFYNSNPESFTRGEMASANHILFPLGEGLTAGIAKAKAEGVLADVLANPSKFADLAREHSTCPSSAQGGSLGQFGRGQMVPEFEEAIFSTEAGVIVPTLVETQFGYHIIEVTARSEGESVSFEEVKERLQAFLTDMAGRKAMHDYLGKLVTSAKIEGYSLPAMA</sequence>
<keyword evidence="4 6" id="KW-0697">Rotamase</keyword>
<dbReference type="PANTHER" id="PTHR47245">
    <property type="entry name" value="PEPTIDYLPROLYL ISOMERASE"/>
    <property type="match status" value="1"/>
</dbReference>
<dbReference type="InterPro" id="IPR050245">
    <property type="entry name" value="PrsA_foldase"/>
</dbReference>
<dbReference type="RefSeq" id="WP_173532939.1">
    <property type="nucleotide sequence ID" value="NZ_CP054143.1"/>
</dbReference>
<evidence type="ECO:0000256" key="6">
    <source>
        <dbReference type="PROSITE-ProRule" id="PRU00278"/>
    </source>
</evidence>
<dbReference type="InterPro" id="IPR000297">
    <property type="entry name" value="PPIase_PpiC"/>
</dbReference>
<dbReference type="InterPro" id="IPR023058">
    <property type="entry name" value="PPIase_PpiC_CS"/>
</dbReference>
<evidence type="ECO:0000313" key="9">
    <source>
        <dbReference type="Proteomes" id="UP000504844"/>
    </source>
</evidence>
<dbReference type="EMBL" id="CP054143">
    <property type="protein sequence ID" value="QKJ66435.1"/>
    <property type="molecule type" value="Genomic_DNA"/>
</dbReference>
<evidence type="ECO:0000256" key="3">
    <source>
        <dbReference type="ARBA" id="ARBA00013194"/>
    </source>
</evidence>
<reference evidence="8 9" key="1">
    <citation type="submission" date="2020-05" db="EMBL/GenBank/DDBJ databases">
        <title>Complete genome sequence of Deefgea sp. D17.</title>
        <authorList>
            <person name="Bae J.-W."/>
            <person name="Han J.E."/>
        </authorList>
    </citation>
    <scope>NUCLEOTIDE SEQUENCE [LARGE SCALE GENOMIC DNA]</scope>
    <source>
        <strain evidence="8 9">D17</strain>
    </source>
</reference>
<dbReference type="PROSITE" id="PS01096">
    <property type="entry name" value="PPIC_PPIASE_1"/>
    <property type="match status" value="1"/>
</dbReference>
<protein>
    <recommendedName>
        <fullName evidence="3">peptidylprolyl isomerase</fullName>
        <ecNumber evidence="3">5.2.1.8</ecNumber>
    </recommendedName>
</protein>
<comment type="similarity">
    <text evidence="2">Belongs to the PpiC/parvulin rotamase family.</text>
</comment>
<dbReference type="PROSITE" id="PS50198">
    <property type="entry name" value="PPIC_PPIASE_2"/>
    <property type="match status" value="1"/>
</dbReference>
<evidence type="ECO:0000259" key="7">
    <source>
        <dbReference type="PROSITE" id="PS50198"/>
    </source>
</evidence>
<proteinExistence type="inferred from homology"/>
<name>A0A6M8SMT3_9NEIS</name>
<comment type="catalytic activity">
    <reaction evidence="1">
        <text>[protein]-peptidylproline (omega=180) = [protein]-peptidylproline (omega=0)</text>
        <dbReference type="Rhea" id="RHEA:16237"/>
        <dbReference type="Rhea" id="RHEA-COMP:10747"/>
        <dbReference type="Rhea" id="RHEA-COMP:10748"/>
        <dbReference type="ChEBI" id="CHEBI:83833"/>
        <dbReference type="ChEBI" id="CHEBI:83834"/>
        <dbReference type="EC" id="5.2.1.8"/>
    </reaction>
</comment>
<dbReference type="Proteomes" id="UP000504844">
    <property type="component" value="Chromosome"/>
</dbReference>
<dbReference type="InterPro" id="IPR046357">
    <property type="entry name" value="PPIase_dom_sf"/>
</dbReference>
<dbReference type="PANTHER" id="PTHR47245:SF2">
    <property type="entry name" value="PEPTIDYL-PROLYL CIS-TRANS ISOMERASE HP_0175-RELATED"/>
    <property type="match status" value="1"/>
</dbReference>
<dbReference type="InterPro" id="IPR027304">
    <property type="entry name" value="Trigger_fact/SurA_dom_sf"/>
</dbReference>
<dbReference type="AlphaFoldDB" id="A0A6M8SMT3"/>
<evidence type="ECO:0000256" key="1">
    <source>
        <dbReference type="ARBA" id="ARBA00000971"/>
    </source>
</evidence>
<dbReference type="KEGG" id="dee:HQN60_06845"/>
<dbReference type="GO" id="GO:0003755">
    <property type="term" value="F:peptidyl-prolyl cis-trans isomerase activity"/>
    <property type="evidence" value="ECO:0007669"/>
    <property type="project" value="UniProtKB-KW"/>
</dbReference>
<organism evidence="8 9">
    <name type="scientific">Deefgea piscis</name>
    <dbReference type="NCBI Taxonomy" id="2739061"/>
    <lineage>
        <taxon>Bacteria</taxon>
        <taxon>Pseudomonadati</taxon>
        <taxon>Pseudomonadota</taxon>
        <taxon>Betaproteobacteria</taxon>
        <taxon>Neisseriales</taxon>
        <taxon>Chitinibacteraceae</taxon>
        <taxon>Deefgea</taxon>
    </lineage>
</organism>
<feature type="domain" description="PpiC" evidence="7">
    <location>
        <begin position="92"/>
        <end position="192"/>
    </location>
</feature>
<gene>
    <name evidence="8" type="ORF">HQN60_06845</name>
</gene>
<dbReference type="EC" id="5.2.1.8" evidence="3"/>
<dbReference type="Gene3D" id="3.10.50.40">
    <property type="match status" value="1"/>
</dbReference>
<keyword evidence="9" id="KW-1185">Reference proteome</keyword>
<dbReference type="SUPFAM" id="SSF54534">
    <property type="entry name" value="FKBP-like"/>
    <property type="match status" value="1"/>
</dbReference>
<evidence type="ECO:0000256" key="5">
    <source>
        <dbReference type="ARBA" id="ARBA00023235"/>
    </source>
</evidence>
<evidence type="ECO:0000256" key="2">
    <source>
        <dbReference type="ARBA" id="ARBA00007656"/>
    </source>
</evidence>
<dbReference type="Pfam" id="PF13616">
    <property type="entry name" value="Rotamase_3"/>
    <property type="match status" value="1"/>
</dbReference>
<evidence type="ECO:0000313" key="8">
    <source>
        <dbReference type="EMBL" id="QKJ66435.1"/>
    </source>
</evidence>
<accession>A0A6M8SMT3</accession>
<dbReference type="Gene3D" id="1.10.8.1040">
    <property type="match status" value="1"/>
</dbReference>
<dbReference type="SUPFAM" id="SSF109998">
    <property type="entry name" value="Triger factor/SurA peptide-binding domain-like"/>
    <property type="match status" value="1"/>
</dbReference>